<feature type="region of interest" description="Disordered" evidence="1">
    <location>
        <begin position="18"/>
        <end position="40"/>
    </location>
</feature>
<evidence type="ECO:0000313" key="3">
    <source>
        <dbReference type="Proteomes" id="UP000297703"/>
    </source>
</evidence>
<gene>
    <name evidence="2" type="ORF">DR999_PMT01081</name>
</gene>
<dbReference type="EMBL" id="QXTE01000005">
    <property type="protein sequence ID" value="TFK15320.1"/>
    <property type="molecule type" value="Genomic_DNA"/>
</dbReference>
<organism evidence="2 3">
    <name type="scientific">Platysternon megacephalum</name>
    <name type="common">big-headed turtle</name>
    <dbReference type="NCBI Taxonomy" id="55544"/>
    <lineage>
        <taxon>Eukaryota</taxon>
        <taxon>Metazoa</taxon>
        <taxon>Chordata</taxon>
        <taxon>Craniata</taxon>
        <taxon>Vertebrata</taxon>
        <taxon>Euteleostomi</taxon>
        <taxon>Archelosauria</taxon>
        <taxon>Testudinata</taxon>
        <taxon>Testudines</taxon>
        <taxon>Cryptodira</taxon>
        <taxon>Durocryptodira</taxon>
        <taxon>Testudinoidea</taxon>
        <taxon>Platysternidae</taxon>
        <taxon>Platysternon</taxon>
    </lineage>
</organism>
<dbReference type="AlphaFoldDB" id="A0A4D9FBU3"/>
<evidence type="ECO:0000313" key="2">
    <source>
        <dbReference type="EMBL" id="TFK15320.1"/>
    </source>
</evidence>
<comment type="caution">
    <text evidence="2">The sequence shown here is derived from an EMBL/GenBank/DDBJ whole genome shotgun (WGS) entry which is preliminary data.</text>
</comment>
<reference evidence="2 3" key="1">
    <citation type="submission" date="2019-04" db="EMBL/GenBank/DDBJ databases">
        <title>Draft genome of the big-headed turtle Platysternon megacephalum.</title>
        <authorList>
            <person name="Gong S."/>
        </authorList>
    </citation>
    <scope>NUCLEOTIDE SEQUENCE [LARGE SCALE GENOMIC DNA]</scope>
    <source>
        <strain evidence="2">DO16091913</strain>
        <tissue evidence="2">Muscle</tissue>
    </source>
</reference>
<evidence type="ECO:0000256" key="1">
    <source>
        <dbReference type="SAM" id="MobiDB-lite"/>
    </source>
</evidence>
<accession>A0A4D9FBU3</accession>
<feature type="region of interest" description="Disordered" evidence="1">
    <location>
        <begin position="71"/>
        <end position="93"/>
    </location>
</feature>
<protein>
    <submittedName>
        <fullName evidence="2">Protein Wnt-11b-like</fullName>
    </submittedName>
</protein>
<feature type="compositionally biased region" description="Low complexity" evidence="1">
    <location>
        <begin position="74"/>
        <end position="85"/>
    </location>
</feature>
<keyword evidence="3" id="KW-1185">Reference proteome</keyword>
<sequence length="120" mass="12797">MPAHRGHWLGLRELTDADWAAHTDGPTGRGGAEPQGRQDPWCGTGGLLAPLARSFFCFYFVTCFDSPCAERADAGAAGPSQSGAGERTAEQVQRVLPSPARCIPLESPVQDSEKTCLGRR</sequence>
<name>A0A4D9FBU3_9SAUR</name>
<dbReference type="Proteomes" id="UP000297703">
    <property type="component" value="Unassembled WGS sequence"/>
</dbReference>
<proteinExistence type="predicted"/>
<reference evidence="2 3" key="2">
    <citation type="submission" date="2019-04" db="EMBL/GenBank/DDBJ databases">
        <title>The genome sequence of big-headed turtle.</title>
        <authorList>
            <person name="Gong S."/>
        </authorList>
    </citation>
    <scope>NUCLEOTIDE SEQUENCE [LARGE SCALE GENOMIC DNA]</scope>
    <source>
        <strain evidence="2">DO16091913</strain>
        <tissue evidence="2">Muscle</tissue>
    </source>
</reference>